<proteinExistence type="predicted"/>
<keyword evidence="3" id="KW-1185">Reference proteome</keyword>
<feature type="compositionally biased region" description="Low complexity" evidence="1">
    <location>
        <begin position="231"/>
        <end position="244"/>
    </location>
</feature>
<name>A0A229R9A7_AMYAL</name>
<evidence type="ECO:0000256" key="1">
    <source>
        <dbReference type="SAM" id="MobiDB-lite"/>
    </source>
</evidence>
<dbReference type="Proteomes" id="UP000215563">
    <property type="component" value="Unassembled WGS sequence"/>
</dbReference>
<dbReference type="RefSeq" id="WP_020634881.1">
    <property type="nucleotide sequence ID" value="NZ_KB913032.1"/>
</dbReference>
<reference evidence="2 3" key="1">
    <citation type="submission" date="2017-07" db="EMBL/GenBank/DDBJ databases">
        <title>Amycolatopsis alba DSM 44262 Genome sequencing and assembly.</title>
        <authorList>
            <person name="Kaur N."/>
            <person name="Mayilraj S."/>
        </authorList>
    </citation>
    <scope>NUCLEOTIDE SEQUENCE [LARGE SCALE GENOMIC DNA]</scope>
    <source>
        <strain evidence="2 3">DSM 44262</strain>
    </source>
</reference>
<feature type="compositionally biased region" description="Gly residues" evidence="1">
    <location>
        <begin position="99"/>
        <end position="109"/>
    </location>
</feature>
<feature type="compositionally biased region" description="Gly residues" evidence="1">
    <location>
        <begin position="325"/>
        <end position="335"/>
    </location>
</feature>
<organism evidence="2 3">
    <name type="scientific">Amycolatopsis alba DSM 44262</name>
    <dbReference type="NCBI Taxonomy" id="1125972"/>
    <lineage>
        <taxon>Bacteria</taxon>
        <taxon>Bacillati</taxon>
        <taxon>Actinomycetota</taxon>
        <taxon>Actinomycetes</taxon>
        <taxon>Pseudonocardiales</taxon>
        <taxon>Pseudonocardiaceae</taxon>
        <taxon>Amycolatopsis</taxon>
    </lineage>
</organism>
<protein>
    <submittedName>
        <fullName evidence="2">Uncharacterized protein</fullName>
    </submittedName>
</protein>
<comment type="caution">
    <text evidence="2">The sequence shown here is derived from an EMBL/GenBank/DDBJ whole genome shotgun (WGS) entry which is preliminary data.</text>
</comment>
<accession>A0A229R9A7</accession>
<evidence type="ECO:0000313" key="2">
    <source>
        <dbReference type="EMBL" id="OXM43069.1"/>
    </source>
</evidence>
<feature type="region of interest" description="Disordered" evidence="1">
    <location>
        <begin position="209"/>
        <end position="343"/>
    </location>
</feature>
<feature type="compositionally biased region" description="Low complexity" evidence="1">
    <location>
        <begin position="87"/>
        <end position="98"/>
    </location>
</feature>
<feature type="compositionally biased region" description="Gly residues" evidence="1">
    <location>
        <begin position="245"/>
        <end position="258"/>
    </location>
</feature>
<dbReference type="AlphaFoldDB" id="A0A229R9A7"/>
<feature type="compositionally biased region" description="Gly residues" evidence="1">
    <location>
        <begin position="74"/>
        <end position="86"/>
    </location>
</feature>
<gene>
    <name evidence="2" type="ORF">CFP75_40210</name>
</gene>
<feature type="compositionally biased region" description="Gly residues" evidence="1">
    <location>
        <begin position="266"/>
        <end position="296"/>
    </location>
</feature>
<dbReference type="EMBL" id="NMQU01000161">
    <property type="protein sequence ID" value="OXM43069.1"/>
    <property type="molecule type" value="Genomic_DNA"/>
</dbReference>
<evidence type="ECO:0000313" key="3">
    <source>
        <dbReference type="Proteomes" id="UP000215563"/>
    </source>
</evidence>
<sequence length="343" mass="31983">MMSTHADGPTRAAGSRRGRFGRAAVAVMVVAGGVTGVVVSAPAAHAAGSRIFDRPGSTRFVVPEGVTRLTVQVWGGGGAGGEGTPGSGSFNSGPFSNTGGRGGDGGSGGGGGGYTTCTLTGVRPGQSFEVYVGAGGRSEFDPDGLVGDVLHVVGDVIKEAENDLVRGVGGSFLAEVVVPSLPVSREGLPSALIGLGVVHDSVVGALGGSEGQEGSFTGSPGGTGGDGVCRSGGDVSSSDFTSVSGGTGGTGGSGGPGTSGPFNLRGGTGGAGGNGGTGHDGVGGGGSGAGGGGGTPSGRAGRTGTVSDGGARGADGDPGESNHSGIGGTLGGKGSPGRVTLTW</sequence>
<feature type="region of interest" description="Disordered" evidence="1">
    <location>
        <begin position="73"/>
        <end position="109"/>
    </location>
</feature>
<feature type="compositionally biased region" description="Low complexity" evidence="1">
    <location>
        <begin position="297"/>
        <end position="309"/>
    </location>
</feature>